<dbReference type="InterPro" id="IPR016024">
    <property type="entry name" value="ARM-type_fold"/>
</dbReference>
<feature type="region of interest" description="Disordered" evidence="13">
    <location>
        <begin position="1007"/>
        <end position="1081"/>
    </location>
</feature>
<dbReference type="InterPro" id="IPR003593">
    <property type="entry name" value="AAA+_ATPase"/>
</dbReference>
<comment type="subcellular location">
    <subcellularLocation>
        <location evidence="1">Cytoplasm</location>
    </subcellularLocation>
</comment>
<feature type="domain" description="Chromo" evidence="14">
    <location>
        <begin position="823"/>
        <end position="872"/>
    </location>
</feature>
<evidence type="ECO:0000259" key="14">
    <source>
        <dbReference type="PROSITE" id="PS50013"/>
    </source>
</evidence>
<evidence type="ECO:0000256" key="3">
    <source>
        <dbReference type="ARBA" id="ARBA00011054"/>
    </source>
</evidence>
<dbReference type="FunFam" id="3.40.50.300:FF:000193">
    <property type="entry name" value="Probable Elongation factor 3"/>
    <property type="match status" value="1"/>
</dbReference>
<dbReference type="InterPro" id="IPR023779">
    <property type="entry name" value="Chromodomain_CS"/>
</dbReference>
<dbReference type="GO" id="GO:0003723">
    <property type="term" value="F:RNA binding"/>
    <property type="evidence" value="ECO:0007669"/>
    <property type="project" value="UniProtKB-KW"/>
</dbReference>
<dbReference type="PROSITE" id="PS50013">
    <property type="entry name" value="CHROMO_2"/>
    <property type="match status" value="1"/>
</dbReference>
<dbReference type="Pfam" id="PF00005">
    <property type="entry name" value="ABC_tran"/>
    <property type="match status" value="2"/>
</dbReference>
<comment type="catalytic activity">
    <reaction evidence="11">
        <text>ATP + H2O = ADP + phosphate + H(+)</text>
        <dbReference type="Rhea" id="RHEA:13065"/>
        <dbReference type="ChEBI" id="CHEBI:15377"/>
        <dbReference type="ChEBI" id="CHEBI:15378"/>
        <dbReference type="ChEBI" id="CHEBI:30616"/>
        <dbReference type="ChEBI" id="CHEBI:43474"/>
        <dbReference type="ChEBI" id="CHEBI:456216"/>
    </reaction>
</comment>
<keyword evidence="8" id="KW-0378">Hydrolase</keyword>
<evidence type="ECO:0008006" key="18">
    <source>
        <dbReference type="Google" id="ProtNLM"/>
    </source>
</evidence>
<dbReference type="InterPro" id="IPR011989">
    <property type="entry name" value="ARM-like"/>
</dbReference>
<dbReference type="OrthoDB" id="2110130at2759"/>
<evidence type="ECO:0000256" key="5">
    <source>
        <dbReference type="ARBA" id="ARBA00022737"/>
    </source>
</evidence>
<dbReference type="Pfam" id="PF24984">
    <property type="entry name" value="HEAT_EF3_GNC1"/>
    <property type="match status" value="1"/>
</dbReference>
<dbReference type="CDD" id="cd03221">
    <property type="entry name" value="ABCF_EF-3"/>
    <property type="match status" value="1"/>
</dbReference>
<keyword evidence="7" id="KW-0648">Protein biosynthesis</keyword>
<dbReference type="PROSITE" id="PS00211">
    <property type="entry name" value="ABC_TRANSPORTER_1"/>
    <property type="match status" value="1"/>
</dbReference>
<keyword evidence="6" id="KW-0547">Nucleotide-binding</keyword>
<protein>
    <recommendedName>
        <fullName evidence="18">Chromo domain-containing protein</fullName>
    </recommendedName>
</protein>
<comment type="pathway">
    <text evidence="2">Protein biosynthesis; polypeptide chain elongation.</text>
</comment>
<dbReference type="PANTHER" id="PTHR19211">
    <property type="entry name" value="ATP-BINDING TRANSPORT PROTEIN-RELATED"/>
    <property type="match status" value="1"/>
</dbReference>
<dbReference type="SUPFAM" id="SSF48371">
    <property type="entry name" value="ARM repeat"/>
    <property type="match status" value="1"/>
</dbReference>
<dbReference type="SMART" id="SM00382">
    <property type="entry name" value="AAA"/>
    <property type="match status" value="2"/>
</dbReference>
<dbReference type="PROSITE" id="PS00598">
    <property type="entry name" value="CHROMO_1"/>
    <property type="match status" value="1"/>
</dbReference>
<dbReference type="InterPro" id="IPR003439">
    <property type="entry name" value="ABC_transporter-like_ATP-bd"/>
</dbReference>
<evidence type="ECO:0000256" key="1">
    <source>
        <dbReference type="ARBA" id="ARBA00004496"/>
    </source>
</evidence>
<evidence type="ECO:0000256" key="2">
    <source>
        <dbReference type="ARBA" id="ARBA00004815"/>
    </source>
</evidence>
<dbReference type="GO" id="GO:0005737">
    <property type="term" value="C:cytoplasm"/>
    <property type="evidence" value="ECO:0007669"/>
    <property type="project" value="UniProtKB-SubCell"/>
</dbReference>
<dbReference type="InterPro" id="IPR000953">
    <property type="entry name" value="Chromo/chromo_shadow_dom"/>
</dbReference>
<dbReference type="InterPro" id="IPR021133">
    <property type="entry name" value="HEAT_type_2"/>
</dbReference>
<evidence type="ECO:0000256" key="4">
    <source>
        <dbReference type="ARBA" id="ARBA00022490"/>
    </source>
</evidence>
<dbReference type="OMA" id="EDHRKFG"/>
<dbReference type="InterPro" id="IPR017871">
    <property type="entry name" value="ABC_transporter-like_CS"/>
</dbReference>
<accession>A0A0D2L283</accession>
<comment type="similarity">
    <text evidence="3">Belongs to the ABC transporter superfamily. ABCF family. EF3 subfamily.</text>
</comment>
<dbReference type="SUPFAM" id="SSF52540">
    <property type="entry name" value="P-loop containing nucleoside triphosphate hydrolases"/>
    <property type="match status" value="2"/>
</dbReference>
<dbReference type="InterPro" id="IPR023780">
    <property type="entry name" value="Chromo_domain"/>
</dbReference>
<feature type="repeat" description="HEAT" evidence="12">
    <location>
        <begin position="253"/>
        <end position="291"/>
    </location>
</feature>
<evidence type="ECO:0000256" key="11">
    <source>
        <dbReference type="ARBA" id="ARBA00049360"/>
    </source>
</evidence>
<dbReference type="CDD" id="cd18626">
    <property type="entry name" value="CD_eEF3"/>
    <property type="match status" value="1"/>
</dbReference>
<dbReference type="InterPro" id="IPR015688">
    <property type="entry name" value="eEF3_ABC2_chromodomain-like"/>
</dbReference>
<evidence type="ECO:0000256" key="10">
    <source>
        <dbReference type="ARBA" id="ARBA00022884"/>
    </source>
</evidence>
<dbReference type="GO" id="GO:0003746">
    <property type="term" value="F:translation elongation factor activity"/>
    <property type="evidence" value="ECO:0007669"/>
    <property type="project" value="UniProtKB-KW"/>
</dbReference>
<dbReference type="SMART" id="SM00298">
    <property type="entry name" value="CHROMO"/>
    <property type="match status" value="1"/>
</dbReference>
<keyword evidence="5" id="KW-0677">Repeat</keyword>
<evidence type="ECO:0000259" key="15">
    <source>
        <dbReference type="PROSITE" id="PS50893"/>
    </source>
</evidence>
<reference evidence="17" key="1">
    <citation type="submission" date="2014-04" db="EMBL/GenBank/DDBJ databases">
        <title>Evolutionary Origins and Diversification of the Mycorrhizal Mutualists.</title>
        <authorList>
            <consortium name="DOE Joint Genome Institute"/>
            <consortium name="Mycorrhizal Genomics Consortium"/>
            <person name="Kohler A."/>
            <person name="Kuo A."/>
            <person name="Nagy L.G."/>
            <person name="Floudas D."/>
            <person name="Copeland A."/>
            <person name="Barry K.W."/>
            <person name="Cichocki N."/>
            <person name="Veneault-Fourrey C."/>
            <person name="LaButti K."/>
            <person name="Lindquist E.A."/>
            <person name="Lipzen A."/>
            <person name="Lundell T."/>
            <person name="Morin E."/>
            <person name="Murat C."/>
            <person name="Riley R."/>
            <person name="Ohm R."/>
            <person name="Sun H."/>
            <person name="Tunlid A."/>
            <person name="Henrissat B."/>
            <person name="Grigoriev I.V."/>
            <person name="Hibbett D.S."/>
            <person name="Martin F."/>
        </authorList>
    </citation>
    <scope>NUCLEOTIDE SEQUENCE [LARGE SCALE GENOMIC DNA]</scope>
    <source>
        <strain evidence="17">FD-334 SS-4</strain>
    </source>
</reference>
<dbReference type="FunFam" id="2.40.50.990:FF:000002">
    <property type="entry name" value="mRNA export factor elf1"/>
    <property type="match status" value="1"/>
</dbReference>
<dbReference type="AlphaFoldDB" id="A0A0D2L283"/>
<keyword evidence="9" id="KW-0067">ATP-binding</keyword>
<evidence type="ECO:0000256" key="13">
    <source>
        <dbReference type="SAM" id="MobiDB-lite"/>
    </source>
</evidence>
<evidence type="ECO:0000256" key="6">
    <source>
        <dbReference type="ARBA" id="ARBA00022741"/>
    </source>
</evidence>
<evidence type="ECO:0000256" key="9">
    <source>
        <dbReference type="ARBA" id="ARBA00022840"/>
    </source>
</evidence>
<keyword evidence="4" id="KW-0963">Cytoplasm</keyword>
<gene>
    <name evidence="16" type="ORF">HYPSUDRAFT_42841</name>
</gene>
<dbReference type="Pfam" id="PF00385">
    <property type="entry name" value="Chromo"/>
    <property type="match status" value="1"/>
</dbReference>
<dbReference type="GO" id="GO:0005524">
    <property type="term" value="F:ATP binding"/>
    <property type="evidence" value="ECO:0007669"/>
    <property type="project" value="UniProtKB-KW"/>
</dbReference>
<feature type="domain" description="ABC transporter" evidence="15">
    <location>
        <begin position="694"/>
        <end position="1010"/>
    </location>
</feature>
<dbReference type="GO" id="GO:0016887">
    <property type="term" value="F:ATP hydrolysis activity"/>
    <property type="evidence" value="ECO:0007669"/>
    <property type="project" value="InterPro"/>
</dbReference>
<dbReference type="InterPro" id="IPR027417">
    <property type="entry name" value="P-loop_NTPase"/>
</dbReference>
<feature type="repeat" description="HEAT" evidence="12">
    <location>
        <begin position="98"/>
        <end position="134"/>
    </location>
</feature>
<dbReference type="InterPro" id="IPR047038">
    <property type="entry name" value="eEF3_chromodomain-like_sf"/>
</dbReference>
<evidence type="ECO:0000256" key="7">
    <source>
        <dbReference type="ARBA" id="ARBA00022768"/>
    </source>
</evidence>
<dbReference type="Gene3D" id="3.40.50.300">
    <property type="entry name" value="P-loop containing nucleotide triphosphate hydrolases"/>
    <property type="match status" value="2"/>
</dbReference>
<dbReference type="Pfam" id="PF24987">
    <property type="entry name" value="HEAT_EF3_N"/>
    <property type="match status" value="1"/>
</dbReference>
<feature type="compositionally biased region" description="Polar residues" evidence="13">
    <location>
        <begin position="1007"/>
        <end position="1018"/>
    </location>
</feature>
<dbReference type="STRING" id="945553.A0A0D2L283"/>
<dbReference type="Gene3D" id="2.40.50.990">
    <property type="match status" value="1"/>
</dbReference>
<keyword evidence="17" id="KW-1185">Reference proteome</keyword>
<organism evidence="16 17">
    <name type="scientific">Hypholoma sublateritium (strain FD-334 SS-4)</name>
    <dbReference type="NCBI Taxonomy" id="945553"/>
    <lineage>
        <taxon>Eukaryota</taxon>
        <taxon>Fungi</taxon>
        <taxon>Dikarya</taxon>
        <taxon>Basidiomycota</taxon>
        <taxon>Agaricomycotina</taxon>
        <taxon>Agaricomycetes</taxon>
        <taxon>Agaricomycetidae</taxon>
        <taxon>Agaricales</taxon>
        <taxon>Agaricineae</taxon>
        <taxon>Strophariaceae</taxon>
        <taxon>Hypholoma</taxon>
    </lineage>
</organism>
<keyword evidence="10" id="KW-0694">RNA-binding</keyword>
<evidence type="ECO:0000256" key="12">
    <source>
        <dbReference type="PROSITE-ProRule" id="PRU00103"/>
    </source>
</evidence>
<dbReference type="Gene3D" id="1.25.10.10">
    <property type="entry name" value="Leucine-rich Repeat Variant"/>
    <property type="match status" value="1"/>
</dbReference>
<evidence type="ECO:0000313" key="16">
    <source>
        <dbReference type="EMBL" id="KJA20757.1"/>
    </source>
</evidence>
<feature type="domain" description="ABC transporter" evidence="15">
    <location>
        <begin position="453"/>
        <end position="668"/>
    </location>
</feature>
<dbReference type="PANTHER" id="PTHR19211:SF14">
    <property type="entry name" value="ATP-BINDING CASSETTE SUB-FAMILY F MEMBER 1"/>
    <property type="match status" value="1"/>
</dbReference>
<dbReference type="InterPro" id="IPR050611">
    <property type="entry name" value="ABCF"/>
</dbReference>
<dbReference type="Proteomes" id="UP000054270">
    <property type="component" value="Unassembled WGS sequence"/>
</dbReference>
<keyword evidence="7" id="KW-0251">Elongation factor</keyword>
<feature type="compositionally biased region" description="Low complexity" evidence="13">
    <location>
        <begin position="1019"/>
        <end position="1033"/>
    </location>
</feature>
<dbReference type="EMBL" id="KN817564">
    <property type="protein sequence ID" value="KJA20757.1"/>
    <property type="molecule type" value="Genomic_DNA"/>
</dbReference>
<dbReference type="PROSITE" id="PS50077">
    <property type="entry name" value="HEAT_REPEAT"/>
    <property type="match status" value="2"/>
</dbReference>
<evidence type="ECO:0000256" key="8">
    <source>
        <dbReference type="ARBA" id="ARBA00022801"/>
    </source>
</evidence>
<sequence length="1081" mass="118199">MSPVAMPESDSTTNPFAPLLEALRVAPTAPDAKAAGDKLAREVSKQGLQSLDNHAVLKTLQDFAANKKSGFERESAAIAFHSFATILGVPAAPLLLSSLPILFELYMDKGEVVRAAATTAVKSILKLFPAESTRIVFRKLESILENGKWRTKVGVLESFKPFVTSARDAVAAELGATLPYVESAMHDTKQEVSSAAVKCATSLCATLANPDLIPHIPVLVKCMIQPDSVPACIKALSSTTFVAEVTSPALAVLVPLLLRALNDRSMEVQRRTVVVIDNLVKLVRDPNVAATYLSPLVEGVQKIATGAAFPEVRAFGESALKTLLKSGASSAGPPPVHRDVDAEVASVLAALKTMLPAELGLPLNKAPNGPKIPKYPTLVTSLEFIAALVADIVYARKFTDAALWKRCVALYMSVWTDEEKSAAFTEAVLNHYNAIDKAKYAVAKSHDESEGELLCDTLFSLAYGALLLLSHTKLRLIRGRRYGILGTNGSGKSTLMRQLRDGKVENFPPQDILRCVMVEHSLQGEDGSLSIIDFIASDPALKDVPRSKIRDQLIEVGFDDERQADTVGGLSGGWKMKLELARAMLYNADLLLLDEPTNHLDRNSVKWLEEYLKAQQNVTCLVISHDSGFLDNVTTDIIHYETKKLVYYPGNLSAFVAQKPEAKSYYTLAATSVKFSFPPPGSLMGVRSNTRAILKLSNCTYTYPGRDKPSMYNVSCALSLSSRVGVVGPNGAGKSTMIKLLTGETVPQEGAVYKHPALRVGYVSQHATHHIERHLEKTPIQYIQWRFQDGHDRELLEKATRVLTAEEQAVLDQEWVGKDGSKRKLEMIMGRQKLKKSFQYEVKWRGYDHKFNTWVSRDDLFNKGFTKLVQQFDDIESSREGAGTRDTSAHLVRKHLEDIGLDGDIAQYNEISGLSGGQKIKLVIAACLWNNPQICVLDEPSNFLDREALGGLAVAIKEWAGAVVIISHNNEFVSSLCPEIWNVDNGRVVLQGKTSVVEDILEVKKGSATNTPSRSRLQSPAASAAGTPAGSGAEDSGSNPLLKKKKKVTRNQQKAQEERRRLRKLRWLSEGGPKPEDTDSD</sequence>
<proteinExistence type="inferred from homology"/>
<name>A0A0D2L283_HYPSF</name>
<dbReference type="PROSITE" id="PS50893">
    <property type="entry name" value="ABC_TRANSPORTER_2"/>
    <property type="match status" value="2"/>
</dbReference>
<evidence type="ECO:0000313" key="17">
    <source>
        <dbReference type="Proteomes" id="UP000054270"/>
    </source>
</evidence>